<evidence type="ECO:0000256" key="1">
    <source>
        <dbReference type="ARBA" id="ARBA00022448"/>
    </source>
</evidence>
<evidence type="ECO:0000313" key="7">
    <source>
        <dbReference type="Proteomes" id="UP001216579"/>
    </source>
</evidence>
<comment type="caution">
    <text evidence="6">The sequence shown here is derived from an EMBL/GenBank/DDBJ whole genome shotgun (WGS) entry which is preliminary data.</text>
</comment>
<dbReference type="InterPro" id="IPR001486">
    <property type="entry name" value="Hemoglobin_trunc"/>
</dbReference>
<keyword evidence="4" id="KW-0408">Iron</keyword>
<name>A0ABT5ZNV8_9ACTN</name>
<proteinExistence type="inferred from homology"/>
<comment type="similarity">
    <text evidence="5">Belongs to the truncated hemoglobin family. Group II subfamily.</text>
</comment>
<dbReference type="InterPro" id="IPR009050">
    <property type="entry name" value="Globin-like_sf"/>
</dbReference>
<dbReference type="EMBL" id="JARJBC010000011">
    <property type="protein sequence ID" value="MDF3291264.1"/>
    <property type="molecule type" value="Genomic_DNA"/>
</dbReference>
<dbReference type="InterPro" id="IPR012292">
    <property type="entry name" value="Globin/Proto"/>
</dbReference>
<keyword evidence="3" id="KW-0479">Metal-binding</keyword>
<keyword evidence="7" id="KW-1185">Reference proteome</keyword>
<gene>
    <name evidence="6" type="ORF">P3G67_18885</name>
</gene>
<dbReference type="PANTHER" id="PTHR47366">
    <property type="entry name" value="TWO-ON-TWO HEMOGLOBIN-3"/>
    <property type="match status" value="1"/>
</dbReference>
<dbReference type="Pfam" id="PF01152">
    <property type="entry name" value="Bac_globin"/>
    <property type="match status" value="1"/>
</dbReference>
<dbReference type="PANTHER" id="PTHR47366:SF1">
    <property type="entry name" value="TWO-ON-TWO HEMOGLOBIN-3"/>
    <property type="match status" value="1"/>
</dbReference>
<accession>A0ABT5ZNV8</accession>
<evidence type="ECO:0000313" key="6">
    <source>
        <dbReference type="EMBL" id="MDF3291264.1"/>
    </source>
</evidence>
<protein>
    <submittedName>
        <fullName evidence="6">Globin</fullName>
    </submittedName>
</protein>
<sequence>MTEIPRGTVQQQTFFEAVGGEPTFRRLVHRFYQGVAEDPILRPMYPEEDLGPAEERLALFLMQYWGGPRTYSENRGHPRLRMRHVPFQVNRAAHDAWLAHMRTAVDELGLADEYERQLWDYLVYAAASMINTPG</sequence>
<dbReference type="CDD" id="cd14771">
    <property type="entry name" value="TrHb2_Mt-trHbO-like_O"/>
    <property type="match status" value="1"/>
</dbReference>
<reference evidence="6 7" key="1">
    <citation type="submission" date="2023-03" db="EMBL/GenBank/DDBJ databases">
        <title>Draft genome sequence of Streptomyces sp. RB6PN23 isolated from peat swamp forest in Thailand.</title>
        <authorList>
            <person name="Klaysubun C."/>
            <person name="Duangmal K."/>
        </authorList>
    </citation>
    <scope>NUCLEOTIDE SEQUENCE [LARGE SCALE GENOMIC DNA]</scope>
    <source>
        <strain evidence="6 7">RB6PN23</strain>
    </source>
</reference>
<evidence type="ECO:0000256" key="5">
    <source>
        <dbReference type="ARBA" id="ARBA00034496"/>
    </source>
</evidence>
<dbReference type="RefSeq" id="WP_276094486.1">
    <property type="nucleotide sequence ID" value="NZ_JARJBC010000011.1"/>
</dbReference>
<organism evidence="6 7">
    <name type="scientific">Streptomyces silvisoli</name>
    <dbReference type="NCBI Taxonomy" id="3034235"/>
    <lineage>
        <taxon>Bacteria</taxon>
        <taxon>Bacillati</taxon>
        <taxon>Actinomycetota</taxon>
        <taxon>Actinomycetes</taxon>
        <taxon>Kitasatosporales</taxon>
        <taxon>Streptomycetaceae</taxon>
        <taxon>Streptomyces</taxon>
    </lineage>
</organism>
<evidence type="ECO:0000256" key="3">
    <source>
        <dbReference type="ARBA" id="ARBA00022723"/>
    </source>
</evidence>
<dbReference type="SUPFAM" id="SSF46458">
    <property type="entry name" value="Globin-like"/>
    <property type="match status" value="1"/>
</dbReference>
<evidence type="ECO:0000256" key="4">
    <source>
        <dbReference type="ARBA" id="ARBA00023004"/>
    </source>
</evidence>
<keyword evidence="1" id="KW-0813">Transport</keyword>
<evidence type="ECO:0000256" key="2">
    <source>
        <dbReference type="ARBA" id="ARBA00022617"/>
    </source>
</evidence>
<dbReference type="InterPro" id="IPR044203">
    <property type="entry name" value="GlbO/GLB3-like"/>
</dbReference>
<keyword evidence="2" id="KW-0349">Heme</keyword>
<dbReference type="Proteomes" id="UP001216579">
    <property type="component" value="Unassembled WGS sequence"/>
</dbReference>
<dbReference type="Gene3D" id="1.10.490.10">
    <property type="entry name" value="Globins"/>
    <property type="match status" value="1"/>
</dbReference>